<organism evidence="1 2">
    <name type="scientific">Aedoeadaptatus coxii</name>
    <dbReference type="NCBI Taxonomy" id="755172"/>
    <lineage>
        <taxon>Bacteria</taxon>
        <taxon>Bacillati</taxon>
        <taxon>Bacillota</taxon>
        <taxon>Tissierellia</taxon>
        <taxon>Tissierellales</taxon>
        <taxon>Peptoniphilaceae</taxon>
        <taxon>Aedoeadaptatus</taxon>
    </lineage>
</organism>
<dbReference type="AlphaFoldDB" id="A0A134AD13"/>
<dbReference type="STRING" id="755172.HMPREF1863_01325"/>
<keyword evidence="2" id="KW-1185">Reference proteome</keyword>
<evidence type="ECO:0000313" key="1">
    <source>
        <dbReference type="EMBL" id="KXB65599.1"/>
    </source>
</evidence>
<evidence type="ECO:0000313" key="2">
    <source>
        <dbReference type="Proteomes" id="UP000070442"/>
    </source>
</evidence>
<dbReference type="Proteomes" id="UP000070442">
    <property type="component" value="Unassembled WGS sequence"/>
</dbReference>
<dbReference type="EMBL" id="LSDG01000040">
    <property type="protein sequence ID" value="KXB65599.1"/>
    <property type="molecule type" value="Genomic_DNA"/>
</dbReference>
<proteinExistence type="predicted"/>
<comment type="caution">
    <text evidence="1">The sequence shown here is derived from an EMBL/GenBank/DDBJ whole genome shotgun (WGS) entry which is preliminary data.</text>
</comment>
<evidence type="ECO:0008006" key="3">
    <source>
        <dbReference type="Google" id="ProtNLM"/>
    </source>
</evidence>
<protein>
    <recommendedName>
        <fullName evidence="3">Peptidase M20 dimerisation domain-containing protein</fullName>
    </recommendedName>
</protein>
<sequence length="70" mass="8177">MPAWGTKYEHPTEAVRTIDVPVVNIGTVGYDGHKVTERVDMDYTFRVVPEMVYGTVKKFWDRTIEIRYVL</sequence>
<gene>
    <name evidence="1" type="ORF">HMPREF1863_01325</name>
</gene>
<reference evidence="2" key="1">
    <citation type="submission" date="2016-01" db="EMBL/GenBank/DDBJ databases">
        <authorList>
            <person name="Mitreva M."/>
            <person name="Pepin K.H."/>
            <person name="Mihindukulasuriya K.A."/>
            <person name="Fulton R."/>
            <person name="Fronick C."/>
            <person name="O'Laughlin M."/>
            <person name="Miner T."/>
            <person name="Herter B."/>
            <person name="Rosa B.A."/>
            <person name="Cordes M."/>
            <person name="Tomlinson C."/>
            <person name="Wollam A."/>
            <person name="Palsikar V.B."/>
            <person name="Mardis E.R."/>
            <person name="Wilson R.K."/>
        </authorList>
    </citation>
    <scope>NUCLEOTIDE SEQUENCE [LARGE SCALE GENOMIC DNA]</scope>
    <source>
        <strain evidence="2">DNF00729</strain>
    </source>
</reference>
<dbReference type="PATRIC" id="fig|755172.3.peg.1288"/>
<name>A0A134AD13_9FIRM</name>
<accession>A0A134AD13</accession>